<proteinExistence type="predicted"/>
<organism evidence="5 6">
    <name type="scientific">Nesterenkonia halobia</name>
    <dbReference type="NCBI Taxonomy" id="37922"/>
    <lineage>
        <taxon>Bacteria</taxon>
        <taxon>Bacillati</taxon>
        <taxon>Actinomycetota</taxon>
        <taxon>Actinomycetes</taxon>
        <taxon>Micrococcales</taxon>
        <taxon>Micrococcaceae</taxon>
        <taxon>Nesterenkonia</taxon>
    </lineage>
</organism>
<dbReference type="Proteomes" id="UP001501736">
    <property type="component" value="Unassembled WGS sequence"/>
</dbReference>
<dbReference type="EMBL" id="BAAAYG010000002">
    <property type="protein sequence ID" value="GAA3280744.1"/>
    <property type="molecule type" value="Genomic_DNA"/>
</dbReference>
<gene>
    <name evidence="5" type="ORF">GCM10020260_05380</name>
</gene>
<evidence type="ECO:0000256" key="1">
    <source>
        <dbReference type="ARBA" id="ARBA00004141"/>
    </source>
</evidence>
<evidence type="ECO:0000256" key="4">
    <source>
        <dbReference type="ARBA" id="ARBA00023136"/>
    </source>
</evidence>
<evidence type="ECO:0000256" key="2">
    <source>
        <dbReference type="ARBA" id="ARBA00022692"/>
    </source>
</evidence>
<evidence type="ECO:0000313" key="6">
    <source>
        <dbReference type="Proteomes" id="UP001501736"/>
    </source>
</evidence>
<reference evidence="6" key="1">
    <citation type="journal article" date="2019" name="Int. J. Syst. Evol. Microbiol.">
        <title>The Global Catalogue of Microorganisms (GCM) 10K type strain sequencing project: providing services to taxonomists for standard genome sequencing and annotation.</title>
        <authorList>
            <consortium name="The Broad Institute Genomics Platform"/>
            <consortium name="The Broad Institute Genome Sequencing Center for Infectious Disease"/>
            <person name="Wu L."/>
            <person name="Ma J."/>
        </authorList>
    </citation>
    <scope>NUCLEOTIDE SEQUENCE [LARGE SCALE GENOMIC DNA]</scope>
    <source>
        <strain evidence="6">JCM 11483</strain>
    </source>
</reference>
<comment type="subcellular location">
    <subcellularLocation>
        <location evidence="1">Membrane</location>
        <topology evidence="1">Multi-pass membrane protein</topology>
    </subcellularLocation>
</comment>
<evidence type="ECO:0000313" key="5">
    <source>
        <dbReference type="EMBL" id="GAA3280744.1"/>
    </source>
</evidence>
<protein>
    <recommendedName>
        <fullName evidence="7">DoxX family protein</fullName>
    </recommendedName>
</protein>
<sequence length="210" mass="21942">MSLIRTLARPMLGAGFIVHGVDRLRNTPEAAEALEPTLEEVGSLVPQAEPVTGHPQRTTQVLGGVQVVAGAALAIGKFPRLAALTLVGVHKLDTYVEFRTARAESADGAAVRTGLLKNLGILGGLGLAVVDLDGRPSLSWRAEHLAKTAKGSPFSDKTHKIAEQTGGEAVKTLKAYQKAASKGLKNAEREARQAVAAVAEEAKKKTEAAS</sequence>
<accession>A0ABP6R8B3</accession>
<dbReference type="InterPro" id="IPR032808">
    <property type="entry name" value="DoxX"/>
</dbReference>
<name>A0ABP6R8B3_9MICC</name>
<evidence type="ECO:0008006" key="7">
    <source>
        <dbReference type="Google" id="ProtNLM"/>
    </source>
</evidence>
<comment type="caution">
    <text evidence="5">The sequence shown here is derived from an EMBL/GenBank/DDBJ whole genome shotgun (WGS) entry which is preliminary data.</text>
</comment>
<keyword evidence="4" id="KW-0472">Membrane</keyword>
<keyword evidence="6" id="KW-1185">Reference proteome</keyword>
<dbReference type="RefSeq" id="WP_344717870.1">
    <property type="nucleotide sequence ID" value="NZ_BAAAYG010000002.1"/>
</dbReference>
<keyword evidence="3" id="KW-1133">Transmembrane helix</keyword>
<evidence type="ECO:0000256" key="3">
    <source>
        <dbReference type="ARBA" id="ARBA00022989"/>
    </source>
</evidence>
<keyword evidence="2" id="KW-0812">Transmembrane</keyword>
<dbReference type="Pfam" id="PF07681">
    <property type="entry name" value="DoxX"/>
    <property type="match status" value="1"/>
</dbReference>